<dbReference type="Proteomes" id="UP000006698">
    <property type="component" value="Chromosome"/>
</dbReference>
<evidence type="ECO:0000313" key="2">
    <source>
        <dbReference type="EMBL" id="BAQ21176.1"/>
    </source>
</evidence>
<reference evidence="2" key="1">
    <citation type="journal article" date="2007" name="Microbiology">
        <title>Comparative analysis of the Corynebacterium glutamicum group and complete genome sequence of strain R.</title>
        <authorList>
            <person name="Yukawa H."/>
            <person name="Omumasaba C.A."/>
            <person name="Nonaka H."/>
            <person name="Kos P."/>
            <person name="Okai N."/>
            <person name="Suzuki N."/>
            <person name="Suda M."/>
            <person name="Tsuge Y."/>
            <person name="Watanabe J."/>
            <person name="Ikeda Y."/>
            <person name="Vertes A.A."/>
            <person name="Inui M."/>
        </authorList>
    </citation>
    <scope>NUCLEOTIDE SEQUENCE</scope>
    <source>
        <strain evidence="2">R</strain>
    </source>
</reference>
<accession>A0AB72VFC9</accession>
<sequence length="107" mass="12366">MAVQYNKAQHKRARERLRFNLRDGDLCEYCGRPMYRKAENNFDRRTVHADHLNADLSNEPKRLIHAACNRAIVNAWVRHGPGWYATHGLTPPDDDLSEQGAGRSLPW</sequence>
<evidence type="ECO:0000256" key="1">
    <source>
        <dbReference type="SAM" id="MobiDB-lite"/>
    </source>
</evidence>
<name>A0AB72VFC9_CORGB</name>
<proteinExistence type="predicted"/>
<gene>
    <name evidence="2" type="ordered locus">cgR_6114</name>
</gene>
<dbReference type="AlphaFoldDB" id="A0AB72VFC9"/>
<organism evidence="2">
    <name type="scientific">Corynebacterium glutamicum (strain R)</name>
    <dbReference type="NCBI Taxonomy" id="340322"/>
    <lineage>
        <taxon>Bacteria</taxon>
        <taxon>Bacillati</taxon>
        <taxon>Actinomycetota</taxon>
        <taxon>Actinomycetes</taxon>
        <taxon>Mycobacteriales</taxon>
        <taxon>Corynebacteriaceae</taxon>
        <taxon>Corynebacterium</taxon>
    </lineage>
</organism>
<dbReference type="EMBL" id="AP009044">
    <property type="protein sequence ID" value="BAQ21176.1"/>
    <property type="molecule type" value="Genomic_DNA"/>
</dbReference>
<dbReference type="KEGG" id="cgt:cgR_6114"/>
<protein>
    <recommendedName>
        <fullName evidence="3">HNH endonuclease</fullName>
    </recommendedName>
</protein>
<evidence type="ECO:0008006" key="3">
    <source>
        <dbReference type="Google" id="ProtNLM"/>
    </source>
</evidence>
<feature type="region of interest" description="Disordered" evidence="1">
    <location>
        <begin position="87"/>
        <end position="107"/>
    </location>
</feature>
<dbReference type="RefSeq" id="WP_144063654.1">
    <property type="nucleotide sequence ID" value="NC_009342.1"/>
</dbReference>